<dbReference type="InterPro" id="IPR001173">
    <property type="entry name" value="Glyco_trans_2-like"/>
</dbReference>
<dbReference type="EMBL" id="PUEC01000022">
    <property type="protein sequence ID" value="PWB01378.1"/>
    <property type="molecule type" value="Genomic_DNA"/>
</dbReference>
<comment type="caution">
    <text evidence="2">The sequence shown here is derived from an EMBL/GenBank/DDBJ whole genome shotgun (WGS) entry which is preliminary data.</text>
</comment>
<dbReference type="Proteomes" id="UP000244905">
    <property type="component" value="Unassembled WGS sequence"/>
</dbReference>
<dbReference type="GO" id="GO:0016758">
    <property type="term" value="F:hexosyltransferase activity"/>
    <property type="evidence" value="ECO:0007669"/>
    <property type="project" value="UniProtKB-ARBA"/>
</dbReference>
<dbReference type="Gene3D" id="3.90.550.10">
    <property type="entry name" value="Spore Coat Polysaccharide Biosynthesis Protein SpsA, Chain A"/>
    <property type="match status" value="1"/>
</dbReference>
<evidence type="ECO:0000259" key="1">
    <source>
        <dbReference type="Pfam" id="PF00535"/>
    </source>
</evidence>
<organism evidence="2 3">
    <name type="scientific">Duncaniella muris</name>
    <dbReference type="NCBI Taxonomy" id="2094150"/>
    <lineage>
        <taxon>Bacteria</taxon>
        <taxon>Pseudomonadati</taxon>
        <taxon>Bacteroidota</taxon>
        <taxon>Bacteroidia</taxon>
        <taxon>Bacteroidales</taxon>
        <taxon>Muribaculaceae</taxon>
        <taxon>Duncaniella</taxon>
    </lineage>
</organism>
<evidence type="ECO:0000313" key="3">
    <source>
        <dbReference type="Proteomes" id="UP000244905"/>
    </source>
</evidence>
<dbReference type="InterPro" id="IPR029044">
    <property type="entry name" value="Nucleotide-diphossugar_trans"/>
</dbReference>
<keyword evidence="3" id="KW-1185">Reference proteome</keyword>
<reference evidence="3" key="1">
    <citation type="submission" date="2018-02" db="EMBL/GenBank/DDBJ databases">
        <authorList>
            <person name="Clavel T."/>
            <person name="Strowig T."/>
        </authorList>
    </citation>
    <scope>NUCLEOTIDE SEQUENCE [LARGE SCALE GENOMIC DNA]</scope>
    <source>
        <strain evidence="3">DSM 103720</strain>
    </source>
</reference>
<dbReference type="Pfam" id="PF00535">
    <property type="entry name" value="Glycos_transf_2"/>
    <property type="match status" value="1"/>
</dbReference>
<protein>
    <submittedName>
        <fullName evidence="2">Glycosyltransferase family 2 protein</fullName>
    </submittedName>
</protein>
<dbReference type="AlphaFoldDB" id="A0A2V1ILK4"/>
<dbReference type="PANTHER" id="PTHR22916">
    <property type="entry name" value="GLYCOSYLTRANSFERASE"/>
    <property type="match status" value="1"/>
</dbReference>
<name>A0A2V1ILK4_9BACT</name>
<dbReference type="SUPFAM" id="SSF53448">
    <property type="entry name" value="Nucleotide-diphospho-sugar transferases"/>
    <property type="match status" value="1"/>
</dbReference>
<dbReference type="RefSeq" id="WP_107032802.1">
    <property type="nucleotide sequence ID" value="NZ_CAJSYL010000011.1"/>
</dbReference>
<dbReference type="GeneID" id="82526669"/>
<dbReference type="CDD" id="cd00761">
    <property type="entry name" value="Glyco_tranf_GTA_type"/>
    <property type="match status" value="1"/>
</dbReference>
<accession>A0A2V1ILK4</accession>
<gene>
    <name evidence="2" type="ORF">C5O23_09985</name>
</gene>
<keyword evidence="2" id="KW-0808">Transferase</keyword>
<evidence type="ECO:0000313" key="2">
    <source>
        <dbReference type="EMBL" id="PWB01378.1"/>
    </source>
</evidence>
<sequence>MVTRLTVFTPTYNRAHTLRRVYESLCTQTVREGFEWLVIDDGSTDFTRQLVEGFISEKRIPIRYIYKENGGLHTGYNTAYANIDSELCVCIDSDDFMPDDAVELILKKWDSEGSSKYAGLVGLDYYLDSDTPIGGKLPDDMASCWLNELETRGIHRGDMKQVMRTELMKEVAPQIGYPGEKNFNPVYMLLQVCDRLPLLVINRNLCYVDYQTGIDSMSERIFLQYLDSPRSFAKLRRLEMTLRHTSAVRRFRVAIHYVSSCIIARDSRWLADSPKKLLTLLAAPAGYLLSRYIRHKAKQFT</sequence>
<proteinExistence type="predicted"/>
<feature type="domain" description="Glycosyltransferase 2-like" evidence="1">
    <location>
        <begin position="6"/>
        <end position="114"/>
    </location>
</feature>